<proteinExistence type="predicted"/>
<comment type="caution">
    <text evidence="1">The sequence shown here is derived from an EMBL/GenBank/DDBJ whole genome shotgun (WGS) entry which is preliminary data.</text>
</comment>
<keyword evidence="2" id="KW-1185">Reference proteome</keyword>
<organism evidence="1 2">
    <name type="scientific">Symbiodinium necroappetens</name>
    <dbReference type="NCBI Taxonomy" id="1628268"/>
    <lineage>
        <taxon>Eukaryota</taxon>
        <taxon>Sar</taxon>
        <taxon>Alveolata</taxon>
        <taxon>Dinophyceae</taxon>
        <taxon>Suessiales</taxon>
        <taxon>Symbiodiniaceae</taxon>
        <taxon>Symbiodinium</taxon>
    </lineage>
</organism>
<dbReference type="Proteomes" id="UP000601435">
    <property type="component" value="Unassembled WGS sequence"/>
</dbReference>
<evidence type="ECO:0000313" key="1">
    <source>
        <dbReference type="EMBL" id="CAE7677297.1"/>
    </source>
</evidence>
<gene>
    <name evidence="1" type="ORF">SNEC2469_LOCUS19442</name>
</gene>
<sequence>MDELSGLEISTLSLGLRAWPMEPEFPLQSSARFRLMFQPLTLWRLAEFPSDCNATCVAAPGLSCLDQRGLPVAPCEVKALVDTNAVTGGVRKVQWAVVVAVHVWFELEETCSCRALLSLSIKPPPA</sequence>
<accession>A0A812WD86</accession>
<dbReference type="EMBL" id="CAJNJA010033295">
    <property type="protein sequence ID" value="CAE7677297.1"/>
    <property type="molecule type" value="Genomic_DNA"/>
</dbReference>
<name>A0A812WD86_9DINO</name>
<evidence type="ECO:0000313" key="2">
    <source>
        <dbReference type="Proteomes" id="UP000601435"/>
    </source>
</evidence>
<protein>
    <submittedName>
        <fullName evidence="1">Uncharacterized protein</fullName>
    </submittedName>
</protein>
<reference evidence="1" key="1">
    <citation type="submission" date="2021-02" db="EMBL/GenBank/DDBJ databases">
        <authorList>
            <person name="Dougan E. K."/>
            <person name="Rhodes N."/>
            <person name="Thang M."/>
            <person name="Chan C."/>
        </authorList>
    </citation>
    <scope>NUCLEOTIDE SEQUENCE</scope>
</reference>
<dbReference type="AlphaFoldDB" id="A0A812WD86"/>